<dbReference type="InterPro" id="IPR015943">
    <property type="entry name" value="WD40/YVTN_repeat-like_dom_sf"/>
</dbReference>
<dbReference type="EMBL" id="VSSQ01044497">
    <property type="protein sequence ID" value="MPM98325.1"/>
    <property type="molecule type" value="Genomic_DNA"/>
</dbReference>
<name>A0A645EA31_9ZZZZ</name>
<dbReference type="InterPro" id="IPR050282">
    <property type="entry name" value="Cycloisomerase_2"/>
</dbReference>
<proteinExistence type="inferred from homology"/>
<evidence type="ECO:0000256" key="1">
    <source>
        <dbReference type="ARBA" id="ARBA00005564"/>
    </source>
</evidence>
<reference evidence="2" key="1">
    <citation type="submission" date="2019-08" db="EMBL/GenBank/DDBJ databases">
        <authorList>
            <person name="Kucharzyk K."/>
            <person name="Murdoch R.W."/>
            <person name="Higgins S."/>
            <person name="Loffler F."/>
        </authorList>
    </citation>
    <scope>NUCLEOTIDE SEQUENCE</scope>
</reference>
<dbReference type="InterPro" id="IPR011048">
    <property type="entry name" value="Haem_d1_sf"/>
</dbReference>
<dbReference type="SUPFAM" id="SSF51004">
    <property type="entry name" value="C-terminal (heme d1) domain of cytochrome cd1-nitrite reductase"/>
    <property type="match status" value="1"/>
</dbReference>
<evidence type="ECO:0000313" key="2">
    <source>
        <dbReference type="EMBL" id="MPM98325.1"/>
    </source>
</evidence>
<organism evidence="2">
    <name type="scientific">bioreactor metagenome</name>
    <dbReference type="NCBI Taxonomy" id="1076179"/>
    <lineage>
        <taxon>unclassified sequences</taxon>
        <taxon>metagenomes</taxon>
        <taxon>ecological metagenomes</taxon>
    </lineage>
</organism>
<dbReference type="Gene3D" id="2.130.10.10">
    <property type="entry name" value="YVTN repeat-like/Quinoprotein amine dehydrogenase"/>
    <property type="match status" value="1"/>
</dbReference>
<sequence>MFATDLGTDKIYRYNAIGSVFEGQPALSQASLKEFSAPAGTGPRHFDFHPSGKYFYLLGELSGDVIVYDYDEGDLKEKQVIATDSVEGSRGSADIHISPDGKFLYASNRLKADGIAIFSINPDDGTLTKAGYQPTGRHPRNFVITPNGKWLLVASRDDNKIQVFIIDNETGLLTETGQDIHVSQPVCLKFAAM</sequence>
<comment type="caution">
    <text evidence="2">The sequence shown here is derived from an EMBL/GenBank/DDBJ whole genome shotgun (WGS) entry which is preliminary data.</text>
</comment>
<accession>A0A645EA31</accession>
<keyword evidence="2" id="KW-0378">Hydrolase</keyword>
<dbReference type="PANTHER" id="PTHR30344">
    <property type="entry name" value="6-PHOSPHOGLUCONOLACTONASE-RELATED"/>
    <property type="match status" value="1"/>
</dbReference>
<dbReference type="PANTHER" id="PTHR30344:SF1">
    <property type="entry name" value="6-PHOSPHOGLUCONOLACTONASE"/>
    <property type="match status" value="1"/>
</dbReference>
<protein>
    <submittedName>
        <fullName evidence="2">6-phosphogluconolactonase</fullName>
        <ecNumber evidence="2">3.1.1.31</ecNumber>
    </submittedName>
</protein>
<dbReference type="Pfam" id="PF10282">
    <property type="entry name" value="Lactonase"/>
    <property type="match status" value="1"/>
</dbReference>
<dbReference type="GO" id="GO:0005829">
    <property type="term" value="C:cytosol"/>
    <property type="evidence" value="ECO:0007669"/>
    <property type="project" value="TreeGrafter"/>
</dbReference>
<comment type="similarity">
    <text evidence="1">Belongs to the cycloisomerase 2 family.</text>
</comment>
<dbReference type="GO" id="GO:0017057">
    <property type="term" value="F:6-phosphogluconolactonase activity"/>
    <property type="evidence" value="ECO:0007669"/>
    <property type="project" value="UniProtKB-EC"/>
</dbReference>
<gene>
    <name evidence="2" type="primary">pgl_20</name>
    <name evidence="2" type="ORF">SDC9_145510</name>
</gene>
<dbReference type="InterPro" id="IPR019405">
    <property type="entry name" value="Lactonase_7-beta_prop"/>
</dbReference>
<dbReference type="EC" id="3.1.1.31" evidence="2"/>
<dbReference type="AlphaFoldDB" id="A0A645EA31"/>